<keyword evidence="4 6" id="KW-1133">Transmembrane helix</keyword>
<dbReference type="EMBL" id="JAGYPE010000008">
    <property type="protein sequence ID" value="MBS4187449.1"/>
    <property type="molecule type" value="Genomic_DNA"/>
</dbReference>
<dbReference type="AlphaFoldDB" id="A0A942YEH6"/>
<feature type="transmembrane region" description="Helical" evidence="6">
    <location>
        <begin position="159"/>
        <end position="183"/>
    </location>
</feature>
<feature type="transmembrane region" description="Helical" evidence="6">
    <location>
        <begin position="305"/>
        <end position="324"/>
    </location>
</feature>
<comment type="subcellular location">
    <subcellularLocation>
        <location evidence="1">Cell membrane</location>
        <topology evidence="1">Multi-pass membrane protein</topology>
    </subcellularLocation>
</comment>
<evidence type="ECO:0000256" key="5">
    <source>
        <dbReference type="ARBA" id="ARBA00023136"/>
    </source>
</evidence>
<dbReference type="PANTHER" id="PTHR23514">
    <property type="entry name" value="BYPASS OF STOP CODON PROTEIN 6"/>
    <property type="match status" value="1"/>
</dbReference>
<reference evidence="8" key="1">
    <citation type="submission" date="2021-05" db="EMBL/GenBank/DDBJ databases">
        <title>Novel Bacillus species.</title>
        <authorList>
            <person name="Liu G."/>
        </authorList>
    </citation>
    <scope>NUCLEOTIDE SEQUENCE</scope>
    <source>
        <strain evidence="8">FJAT-50051</strain>
    </source>
</reference>
<proteinExistence type="predicted"/>
<evidence type="ECO:0000256" key="3">
    <source>
        <dbReference type="ARBA" id="ARBA00022692"/>
    </source>
</evidence>
<evidence type="ECO:0000256" key="4">
    <source>
        <dbReference type="ARBA" id="ARBA00022989"/>
    </source>
</evidence>
<feature type="transmembrane region" description="Helical" evidence="6">
    <location>
        <begin position="389"/>
        <end position="409"/>
    </location>
</feature>
<dbReference type="PANTHER" id="PTHR23514:SF13">
    <property type="entry name" value="INNER MEMBRANE PROTEIN YBJJ"/>
    <property type="match status" value="1"/>
</dbReference>
<evidence type="ECO:0000313" key="8">
    <source>
        <dbReference type="EMBL" id="MBS4187449.1"/>
    </source>
</evidence>
<dbReference type="CDD" id="cd17393">
    <property type="entry name" value="MFS_MosC_like"/>
    <property type="match status" value="1"/>
</dbReference>
<protein>
    <submittedName>
        <fullName evidence="8">MFS transporter</fullName>
    </submittedName>
</protein>
<evidence type="ECO:0000259" key="7">
    <source>
        <dbReference type="PROSITE" id="PS50850"/>
    </source>
</evidence>
<dbReference type="InterPro" id="IPR036259">
    <property type="entry name" value="MFS_trans_sf"/>
</dbReference>
<dbReference type="Pfam" id="PF07690">
    <property type="entry name" value="MFS_1"/>
    <property type="match status" value="2"/>
</dbReference>
<dbReference type="InterPro" id="IPR011701">
    <property type="entry name" value="MFS"/>
</dbReference>
<evidence type="ECO:0000256" key="6">
    <source>
        <dbReference type="SAM" id="Phobius"/>
    </source>
</evidence>
<feature type="transmembrane region" description="Helical" evidence="6">
    <location>
        <begin position="100"/>
        <end position="119"/>
    </location>
</feature>
<organism evidence="8">
    <name type="scientific">Neobacillus citreus</name>
    <dbReference type="NCBI Taxonomy" id="2833578"/>
    <lineage>
        <taxon>Bacteria</taxon>
        <taxon>Bacillati</taxon>
        <taxon>Bacillota</taxon>
        <taxon>Bacilli</taxon>
        <taxon>Bacillales</taxon>
        <taxon>Bacillaceae</taxon>
        <taxon>Neobacillus</taxon>
    </lineage>
</organism>
<feature type="transmembrane region" description="Helical" evidence="6">
    <location>
        <begin position="232"/>
        <end position="253"/>
    </location>
</feature>
<dbReference type="SUPFAM" id="SSF103473">
    <property type="entry name" value="MFS general substrate transporter"/>
    <property type="match status" value="1"/>
</dbReference>
<evidence type="ECO:0000256" key="2">
    <source>
        <dbReference type="ARBA" id="ARBA00022448"/>
    </source>
</evidence>
<sequence>MPDEEDGRHVVDPRHPLLTRSALERFDGDMTVRHRAALFATSTMTGLGIASWITRTPAVRDELGASIEAMGLVLLGLSVGSMIGILGAGALVARTGTRPLIVLGGALPVLGMLLVALLTPAQSTAGVWVGLFCVGFGSGVAEIGLNVEAAAVERVLERPVVPVLHACFSLGTVLGGALGIALTAAGVPLVAHLLLVTALMAGLAGFAATGVRPVPREPSGDVAAGGTGPRPRSVLTVQVLLIGVITLAMAFAEGAASDWLPLLVTSDHDAPEVVGSLVFTGFALAMFIGRTAGTPLVARFGRTSVIRCCAAVGAVGVLTVVLSANPVLTAVGAGVWGLGIAMGFPLAISAAGDHPTDGDRRVSLVATAGYVAFLAGPPLLGFLGEHLGLQAAMLVPAALLVVTVCIAGATRSAPRREPVAPATPA</sequence>
<dbReference type="GO" id="GO:0005886">
    <property type="term" value="C:plasma membrane"/>
    <property type="evidence" value="ECO:0007669"/>
    <property type="project" value="UniProtKB-SubCell"/>
</dbReference>
<dbReference type="GO" id="GO:0022857">
    <property type="term" value="F:transmembrane transporter activity"/>
    <property type="evidence" value="ECO:0007669"/>
    <property type="project" value="InterPro"/>
</dbReference>
<name>A0A942YEH6_9BACI</name>
<comment type="caution">
    <text evidence="8">The sequence shown here is derived from an EMBL/GenBank/DDBJ whole genome shotgun (WGS) entry which is preliminary data.</text>
</comment>
<keyword evidence="5 6" id="KW-0472">Membrane</keyword>
<dbReference type="InterPro" id="IPR051788">
    <property type="entry name" value="MFS_Transporter"/>
</dbReference>
<feature type="domain" description="Major facilitator superfamily (MFS) profile" evidence="7">
    <location>
        <begin position="34"/>
        <end position="415"/>
    </location>
</feature>
<feature type="transmembrane region" description="Helical" evidence="6">
    <location>
        <begin position="273"/>
        <end position="293"/>
    </location>
</feature>
<feature type="transmembrane region" description="Helical" evidence="6">
    <location>
        <begin position="330"/>
        <end position="350"/>
    </location>
</feature>
<feature type="transmembrane region" description="Helical" evidence="6">
    <location>
        <begin position="73"/>
        <end position="93"/>
    </location>
</feature>
<gene>
    <name evidence="8" type="ORF">KHB02_39435</name>
</gene>
<dbReference type="PROSITE" id="PS50850">
    <property type="entry name" value="MFS"/>
    <property type="match status" value="1"/>
</dbReference>
<dbReference type="InterPro" id="IPR020846">
    <property type="entry name" value="MFS_dom"/>
</dbReference>
<dbReference type="Gene3D" id="1.20.1250.20">
    <property type="entry name" value="MFS general substrate transporter like domains"/>
    <property type="match status" value="2"/>
</dbReference>
<feature type="transmembrane region" description="Helical" evidence="6">
    <location>
        <begin position="362"/>
        <end position="383"/>
    </location>
</feature>
<feature type="transmembrane region" description="Helical" evidence="6">
    <location>
        <begin position="125"/>
        <end position="147"/>
    </location>
</feature>
<keyword evidence="2" id="KW-0813">Transport</keyword>
<accession>A0A942YEH6</accession>
<keyword evidence="3 6" id="KW-0812">Transmembrane</keyword>
<evidence type="ECO:0000256" key="1">
    <source>
        <dbReference type="ARBA" id="ARBA00004651"/>
    </source>
</evidence>
<feature type="transmembrane region" description="Helical" evidence="6">
    <location>
        <begin position="36"/>
        <end position="53"/>
    </location>
</feature>
<feature type="transmembrane region" description="Helical" evidence="6">
    <location>
        <begin position="189"/>
        <end position="211"/>
    </location>
</feature>